<name>A0A6A6AZV3_9PEZI</name>
<dbReference type="InterPro" id="IPR008949">
    <property type="entry name" value="Isoprenoid_synthase_dom_sf"/>
</dbReference>
<feature type="region of interest" description="Disordered" evidence="1">
    <location>
        <begin position="225"/>
        <end position="244"/>
    </location>
</feature>
<dbReference type="GeneID" id="54301044"/>
<keyword evidence="3" id="KW-1185">Reference proteome</keyword>
<dbReference type="RefSeq" id="XP_033393187.1">
    <property type="nucleotide sequence ID" value="XM_033543547.1"/>
</dbReference>
<dbReference type="OrthoDB" id="1731983at2759"/>
<evidence type="ECO:0000313" key="2">
    <source>
        <dbReference type="EMBL" id="KAF2137472.1"/>
    </source>
</evidence>
<organism evidence="2 3">
    <name type="scientific">Aplosporella prunicola CBS 121167</name>
    <dbReference type="NCBI Taxonomy" id="1176127"/>
    <lineage>
        <taxon>Eukaryota</taxon>
        <taxon>Fungi</taxon>
        <taxon>Dikarya</taxon>
        <taxon>Ascomycota</taxon>
        <taxon>Pezizomycotina</taxon>
        <taxon>Dothideomycetes</taxon>
        <taxon>Dothideomycetes incertae sedis</taxon>
        <taxon>Botryosphaeriales</taxon>
        <taxon>Aplosporellaceae</taxon>
        <taxon>Aplosporella</taxon>
    </lineage>
</organism>
<dbReference type="Gene3D" id="1.10.600.10">
    <property type="entry name" value="Farnesyl Diphosphate Synthase"/>
    <property type="match status" value="1"/>
</dbReference>
<evidence type="ECO:0000256" key="1">
    <source>
        <dbReference type="SAM" id="MobiDB-lite"/>
    </source>
</evidence>
<evidence type="ECO:0008006" key="4">
    <source>
        <dbReference type="Google" id="ProtNLM"/>
    </source>
</evidence>
<gene>
    <name evidence="2" type="ORF">K452DRAFT_312294</name>
</gene>
<dbReference type="Proteomes" id="UP000799438">
    <property type="component" value="Unassembled WGS sequence"/>
</dbReference>
<proteinExistence type="predicted"/>
<feature type="compositionally biased region" description="Polar residues" evidence="1">
    <location>
        <begin position="233"/>
        <end position="242"/>
    </location>
</feature>
<dbReference type="EMBL" id="ML995502">
    <property type="protein sequence ID" value="KAF2137472.1"/>
    <property type="molecule type" value="Genomic_DNA"/>
</dbReference>
<reference evidence="2" key="1">
    <citation type="journal article" date="2020" name="Stud. Mycol.">
        <title>101 Dothideomycetes genomes: a test case for predicting lifestyles and emergence of pathogens.</title>
        <authorList>
            <person name="Haridas S."/>
            <person name="Albert R."/>
            <person name="Binder M."/>
            <person name="Bloem J."/>
            <person name="Labutti K."/>
            <person name="Salamov A."/>
            <person name="Andreopoulos B."/>
            <person name="Baker S."/>
            <person name="Barry K."/>
            <person name="Bills G."/>
            <person name="Bluhm B."/>
            <person name="Cannon C."/>
            <person name="Castanera R."/>
            <person name="Culley D."/>
            <person name="Daum C."/>
            <person name="Ezra D."/>
            <person name="Gonzalez J."/>
            <person name="Henrissat B."/>
            <person name="Kuo A."/>
            <person name="Liang C."/>
            <person name="Lipzen A."/>
            <person name="Lutzoni F."/>
            <person name="Magnuson J."/>
            <person name="Mondo S."/>
            <person name="Nolan M."/>
            <person name="Ohm R."/>
            <person name="Pangilinan J."/>
            <person name="Park H.-J."/>
            <person name="Ramirez L."/>
            <person name="Alfaro M."/>
            <person name="Sun H."/>
            <person name="Tritt A."/>
            <person name="Yoshinaga Y."/>
            <person name="Zwiers L.-H."/>
            <person name="Turgeon B."/>
            <person name="Goodwin S."/>
            <person name="Spatafora J."/>
            <person name="Crous P."/>
            <person name="Grigoriev I."/>
        </authorList>
    </citation>
    <scope>NUCLEOTIDE SEQUENCE</scope>
    <source>
        <strain evidence="2">CBS 121167</strain>
    </source>
</reference>
<accession>A0A6A6AZV3</accession>
<evidence type="ECO:0000313" key="3">
    <source>
        <dbReference type="Proteomes" id="UP000799438"/>
    </source>
</evidence>
<dbReference type="SUPFAM" id="SSF48576">
    <property type="entry name" value="Terpenoid synthases"/>
    <property type="match status" value="1"/>
</dbReference>
<protein>
    <recommendedName>
        <fullName evidence="4">Terpenoid synthase</fullName>
    </recommendedName>
</protein>
<sequence length="309" mass="34396">MSVATRRRSSVIRLDIPYEHHAPDPLPKLLIPRPNAPPPHDNSLHPYTHLLSDHLAFRQAAEPWRPDLPAAAQQDLHAIETAFPALRHARSVRAMAAWFAALCTVDDLVEELDAGSTLAALQQDDIPGAPPCGNDSEGTVSRVRHITRALDAHWGALWPRSSSTARLRAAVRETWAAIAAEAPFRCAGGTAALTPAAYMALRRRTIGIAPLVEVLVLDAQEQQQQQQPHAHTFTESAETNPADTELKRELSPALLALRLRGWRRGDGRAWRSSWRRRWSGSSGRIFGGRGARGGMRLRLWWGRRAWMRR</sequence>
<dbReference type="AlphaFoldDB" id="A0A6A6AZV3"/>